<accession>A0ABS0AT21</accession>
<dbReference type="Gene3D" id="3.20.20.410">
    <property type="entry name" value="Protein of unknown function UPF0759"/>
    <property type="match status" value="1"/>
</dbReference>
<gene>
    <name evidence="1" type="ORF">Y5W_02575</name>
</gene>
<evidence type="ECO:0000313" key="2">
    <source>
        <dbReference type="Proteomes" id="UP000662703"/>
    </source>
</evidence>
<reference evidence="1 2" key="1">
    <citation type="submission" date="2012-09" db="EMBL/GenBank/DDBJ databases">
        <title>Genome Sequence of alkane-degrading Bacterium Alcanivorax sp. 521-1.</title>
        <authorList>
            <person name="Lai Q."/>
            <person name="Shao Z."/>
        </authorList>
    </citation>
    <scope>NUCLEOTIDE SEQUENCE [LARGE SCALE GENOMIC DNA]</scope>
    <source>
        <strain evidence="1 2">521-1</strain>
    </source>
</reference>
<dbReference type="PANTHER" id="PTHR30348:SF4">
    <property type="entry name" value="DUF72 DOMAIN-CONTAINING PROTEIN"/>
    <property type="match status" value="1"/>
</dbReference>
<keyword evidence="2" id="KW-1185">Reference proteome</keyword>
<dbReference type="EMBL" id="ARXX01000041">
    <property type="protein sequence ID" value="MBF5057281.1"/>
    <property type="molecule type" value="Genomic_DNA"/>
</dbReference>
<dbReference type="InterPro" id="IPR002763">
    <property type="entry name" value="DUF72"/>
</dbReference>
<organism evidence="1 2">
    <name type="scientific">Alloalcanivorax profundimaris</name>
    <dbReference type="NCBI Taxonomy" id="2735259"/>
    <lineage>
        <taxon>Bacteria</taxon>
        <taxon>Pseudomonadati</taxon>
        <taxon>Pseudomonadota</taxon>
        <taxon>Gammaproteobacteria</taxon>
        <taxon>Oceanospirillales</taxon>
        <taxon>Alcanivoracaceae</taxon>
        <taxon>Alloalcanivorax</taxon>
    </lineage>
</organism>
<proteinExistence type="predicted"/>
<dbReference type="Pfam" id="PF01904">
    <property type="entry name" value="DUF72"/>
    <property type="match status" value="1"/>
</dbReference>
<dbReference type="InterPro" id="IPR036520">
    <property type="entry name" value="UPF0759_sf"/>
</dbReference>
<dbReference type="PANTHER" id="PTHR30348">
    <property type="entry name" value="UNCHARACTERIZED PROTEIN YECE"/>
    <property type="match status" value="1"/>
</dbReference>
<dbReference type="SUPFAM" id="SSF117396">
    <property type="entry name" value="TM1631-like"/>
    <property type="match status" value="1"/>
</dbReference>
<sequence length="339" mass="36223">MPTEPPPPGTGALFEAPAAVPPAVRPAAPDPALTSLAAALPERLWLGTSSWHYPGWAGLVWDKLYDEGQLSQEGLDAYARHPLFNAVGLDRGFYRPLSLAQYADHAGQVPADFRFVVKAPSRVTDALRRGSGGQGLKSNPDFLYAELAWRDFLAPAGEGLGEKLGALVFQISPLPGAWLGHMAPVIERLHGLLRGLRARAPATPLAVEVRDPHWLTPDFVAALKDTGATYCLGLHGKMPPIAEQLPVLRALWPGPLVCRWNLNLRHGAYGYEDARDQYSPFDKLVDPDPDTRAALARVIAGTVGAGQPAFVTLSNKAEGSAPRSVAALAEAVLAAAARR</sequence>
<dbReference type="RefSeq" id="WP_194865551.1">
    <property type="nucleotide sequence ID" value="NZ_ARXX01000041.1"/>
</dbReference>
<comment type="caution">
    <text evidence="1">The sequence shown here is derived from an EMBL/GenBank/DDBJ whole genome shotgun (WGS) entry which is preliminary data.</text>
</comment>
<evidence type="ECO:0000313" key="1">
    <source>
        <dbReference type="EMBL" id="MBF5057281.1"/>
    </source>
</evidence>
<name>A0ABS0AT21_9GAMM</name>
<evidence type="ECO:0008006" key="3">
    <source>
        <dbReference type="Google" id="ProtNLM"/>
    </source>
</evidence>
<protein>
    <recommendedName>
        <fullName evidence="3">DUF72 domain-containing protein</fullName>
    </recommendedName>
</protein>
<dbReference type="Proteomes" id="UP000662703">
    <property type="component" value="Unassembled WGS sequence"/>
</dbReference>